<comment type="caution">
    <text evidence="2">The sequence shown here is derived from an EMBL/GenBank/DDBJ whole genome shotgun (WGS) entry which is preliminary data.</text>
</comment>
<sequence length="583" mass="68172">MKARDFIEISNREEERFRKTTRPCPLPPSIIEQKVERLTPQKYQYYDGNSAVVGSPFNETGSRNNDFTSKSFVSNSIFYEHHKPGYATSDMYLTMSNLHQSRSVERQSPGKQLRREGGTPTKIESFRPKSKVNTNMTTMKNDFVGNIHDIYKVKLGKTLKHYLDDDSQLKCGRKRVKDNKETLNIFTTQSPQILPNKNKSRNHVMERCVTAPTLGNENIEIEESASKKPPKIPVKPGINHREKYTNKVSPEKTHRRSSHQEKFSDTKSHYSNRSTSKINKSKSPIKNRSRSRYSRNGSKHMVTPPRGKLHLSANKQRELNLSASRSDNYNILTGQKRNETKEVHINSEFSSPKAAGVVKEREERIKTPNYDIRKAPGMHKKILKDLKDNDCMWLNHLSREELVRKVREDRIDNMQDYILRNPQKYTENVTCQEISDSEMQKKGILNEMSGDPILQVHCLKQKKRDKLKKYLYRQNPRKGGHEYNKWLLQNSKGASLTMTPDKTFGRVIPIDKEQYHRDLVNQIQMDKVRKESEKTLGFHERQKNQLCYERKMKTLEKIINTSRADRRKRYINQVCKKSCKNLK</sequence>
<feature type="compositionally biased region" description="Basic and acidic residues" evidence="1">
    <location>
        <begin position="239"/>
        <end position="268"/>
    </location>
</feature>
<name>A0AAD1U297_EUPCR</name>
<accession>A0AAD1U297</accession>
<organism evidence="2 3">
    <name type="scientific">Euplotes crassus</name>
    <dbReference type="NCBI Taxonomy" id="5936"/>
    <lineage>
        <taxon>Eukaryota</taxon>
        <taxon>Sar</taxon>
        <taxon>Alveolata</taxon>
        <taxon>Ciliophora</taxon>
        <taxon>Intramacronucleata</taxon>
        <taxon>Spirotrichea</taxon>
        <taxon>Hypotrichia</taxon>
        <taxon>Euplotida</taxon>
        <taxon>Euplotidae</taxon>
        <taxon>Moneuplotes</taxon>
    </lineage>
</organism>
<keyword evidence="3" id="KW-1185">Reference proteome</keyword>
<dbReference type="EMBL" id="CAMPGE010001255">
    <property type="protein sequence ID" value="CAI2360035.1"/>
    <property type="molecule type" value="Genomic_DNA"/>
</dbReference>
<evidence type="ECO:0000313" key="3">
    <source>
        <dbReference type="Proteomes" id="UP001295684"/>
    </source>
</evidence>
<protein>
    <submittedName>
        <fullName evidence="2">Uncharacterized protein</fullName>
    </submittedName>
</protein>
<evidence type="ECO:0000256" key="1">
    <source>
        <dbReference type="SAM" id="MobiDB-lite"/>
    </source>
</evidence>
<proteinExistence type="predicted"/>
<feature type="compositionally biased region" description="Basic residues" evidence="1">
    <location>
        <begin position="279"/>
        <end position="293"/>
    </location>
</feature>
<evidence type="ECO:0000313" key="2">
    <source>
        <dbReference type="EMBL" id="CAI2360035.1"/>
    </source>
</evidence>
<dbReference type="AlphaFoldDB" id="A0AAD1U297"/>
<reference evidence="2" key="1">
    <citation type="submission" date="2023-07" db="EMBL/GenBank/DDBJ databases">
        <authorList>
            <consortium name="AG Swart"/>
            <person name="Singh M."/>
            <person name="Singh A."/>
            <person name="Seah K."/>
            <person name="Emmerich C."/>
        </authorList>
    </citation>
    <scope>NUCLEOTIDE SEQUENCE</scope>
    <source>
        <strain evidence="2">DP1</strain>
    </source>
</reference>
<dbReference type="Proteomes" id="UP001295684">
    <property type="component" value="Unassembled WGS sequence"/>
</dbReference>
<feature type="region of interest" description="Disordered" evidence="1">
    <location>
        <begin position="220"/>
        <end position="310"/>
    </location>
</feature>
<feature type="region of interest" description="Disordered" evidence="1">
    <location>
        <begin position="101"/>
        <end position="126"/>
    </location>
</feature>
<gene>
    <name evidence="2" type="ORF">ECRASSUSDP1_LOCUS1331</name>
</gene>